<accession>A0A098EIF0</accession>
<reference evidence="9 10" key="1">
    <citation type="submission" date="2014-09" db="EMBL/GenBank/DDBJ databases">
        <authorList>
            <person name="Loux Valentin"/>
            <person name="Dugat Thibaut"/>
        </authorList>
    </citation>
    <scope>NUCLEOTIDE SEQUENCE [LARGE SCALE GENOMIC DNA]</scope>
    <source>
        <strain evidence="9 10">BOV-10_179</strain>
    </source>
</reference>
<dbReference type="CDD" id="cd14332">
    <property type="entry name" value="UBA_RuvA_C"/>
    <property type="match status" value="1"/>
</dbReference>
<dbReference type="HAMAP" id="MF_00031">
    <property type="entry name" value="DNA_HJ_migration_RuvA"/>
    <property type="match status" value="1"/>
</dbReference>
<dbReference type="SMR" id="A0A098EIF0"/>
<dbReference type="Pfam" id="PF01330">
    <property type="entry name" value="RuvA_N"/>
    <property type="match status" value="1"/>
</dbReference>
<evidence type="ECO:0000256" key="2">
    <source>
        <dbReference type="ARBA" id="ARBA00022763"/>
    </source>
</evidence>
<dbReference type="GO" id="GO:0000400">
    <property type="term" value="F:four-way junction DNA binding"/>
    <property type="evidence" value="ECO:0007669"/>
    <property type="project" value="UniProtKB-UniRule"/>
</dbReference>
<keyword evidence="2 6" id="KW-0227">DNA damage</keyword>
<dbReference type="Pfam" id="PF07499">
    <property type="entry name" value="RuvA_C"/>
    <property type="match status" value="1"/>
</dbReference>
<dbReference type="GO" id="GO:0006281">
    <property type="term" value="P:DNA repair"/>
    <property type="evidence" value="ECO:0007669"/>
    <property type="project" value="UniProtKB-UniRule"/>
</dbReference>
<comment type="subunit">
    <text evidence="6">Homotetramer. Forms an RuvA(8)-RuvB(12)-Holliday junction (HJ) complex. HJ DNA is sandwiched between 2 RuvA tetramers; dsDNA enters through RuvA and exits via RuvB. An RuvB hexamer assembles on each DNA strand where it exits the tetramer. Each RuvB hexamer is contacted by two RuvA subunits (via domain III) on 2 adjacent RuvB subunits; this complex drives branch migration. In the full resolvosome a probable DNA-RuvA(4)-RuvB(12)-RuvC(2) complex forms which resolves the HJ.</text>
</comment>
<dbReference type="GO" id="GO:0006310">
    <property type="term" value="P:DNA recombination"/>
    <property type="evidence" value="ECO:0007669"/>
    <property type="project" value="UniProtKB-UniRule"/>
</dbReference>
<dbReference type="InterPro" id="IPR000085">
    <property type="entry name" value="RuvA"/>
</dbReference>
<evidence type="ECO:0000256" key="4">
    <source>
        <dbReference type="ARBA" id="ARBA00023172"/>
    </source>
</evidence>
<dbReference type="EMBL" id="CCXQ01000159">
    <property type="protein sequence ID" value="CEG21076.1"/>
    <property type="molecule type" value="Genomic_DNA"/>
</dbReference>
<dbReference type="SUPFAM" id="SSF47781">
    <property type="entry name" value="RuvA domain 2-like"/>
    <property type="match status" value="1"/>
</dbReference>
<dbReference type="GeneID" id="92747603"/>
<keyword evidence="3 6" id="KW-0238">DNA-binding</keyword>
<evidence type="ECO:0000256" key="1">
    <source>
        <dbReference type="ARBA" id="ARBA00022490"/>
    </source>
</evidence>
<feature type="domain" description="DNA helicase Holliday junction RuvA type" evidence="7">
    <location>
        <begin position="1"/>
        <end position="62"/>
    </location>
</feature>
<dbReference type="Gene3D" id="1.10.150.20">
    <property type="entry name" value="5' to 3' exonuclease, C-terminal subdomain"/>
    <property type="match status" value="1"/>
</dbReference>
<dbReference type="GO" id="GO:0009379">
    <property type="term" value="C:Holliday junction helicase complex"/>
    <property type="evidence" value="ECO:0007669"/>
    <property type="project" value="InterPro"/>
</dbReference>
<protein>
    <recommendedName>
        <fullName evidence="6">Holliday junction branch migration complex subunit RuvA</fullName>
    </recommendedName>
</protein>
<dbReference type="InterPro" id="IPR013849">
    <property type="entry name" value="DNA_helicase_Holl-junc_RuvA_I"/>
</dbReference>
<keyword evidence="9" id="KW-0378">Hydrolase</keyword>
<dbReference type="InterPro" id="IPR010994">
    <property type="entry name" value="RuvA_2-like"/>
</dbReference>
<keyword evidence="4 6" id="KW-0233">DNA recombination</keyword>
<keyword evidence="1 6" id="KW-0963">Cytoplasm</keyword>
<feature type="region of interest" description="Domain III" evidence="6">
    <location>
        <begin position="146"/>
        <end position="191"/>
    </location>
</feature>
<feature type="region of interest" description="Domain I" evidence="6">
    <location>
        <begin position="1"/>
        <end position="64"/>
    </location>
</feature>
<proteinExistence type="inferred from homology"/>
<keyword evidence="5 6" id="KW-0234">DNA repair</keyword>
<dbReference type="GO" id="GO:0009378">
    <property type="term" value="F:four-way junction helicase activity"/>
    <property type="evidence" value="ECO:0007669"/>
    <property type="project" value="InterPro"/>
</dbReference>
<keyword evidence="9" id="KW-0347">Helicase</keyword>
<dbReference type="GO" id="GO:0005524">
    <property type="term" value="F:ATP binding"/>
    <property type="evidence" value="ECO:0007669"/>
    <property type="project" value="InterPro"/>
</dbReference>
<evidence type="ECO:0000259" key="7">
    <source>
        <dbReference type="Pfam" id="PF01330"/>
    </source>
</evidence>
<dbReference type="GO" id="GO:0048476">
    <property type="term" value="C:Holliday junction resolvase complex"/>
    <property type="evidence" value="ECO:0007669"/>
    <property type="project" value="UniProtKB-UniRule"/>
</dbReference>
<dbReference type="NCBIfam" id="TIGR00084">
    <property type="entry name" value="ruvA"/>
    <property type="match status" value="1"/>
</dbReference>
<dbReference type="InterPro" id="IPR036267">
    <property type="entry name" value="RuvA_C_sf"/>
</dbReference>
<dbReference type="PATRIC" id="fig|948.7.peg.1026"/>
<dbReference type="Proteomes" id="UP000055047">
    <property type="component" value="Unassembled WGS sequence"/>
</dbReference>
<dbReference type="OMA" id="ECAGVGY"/>
<gene>
    <name evidence="6 9" type="primary">ruvA</name>
    <name evidence="9" type="ORF">ANAPHAGO_00962</name>
</gene>
<name>A0A098EIF0_ANAPH</name>
<evidence type="ECO:0000256" key="5">
    <source>
        <dbReference type="ARBA" id="ARBA00023204"/>
    </source>
</evidence>
<dbReference type="AlphaFoldDB" id="A0A098EIF0"/>
<comment type="similarity">
    <text evidence="6">Belongs to the RuvA family.</text>
</comment>
<evidence type="ECO:0000313" key="9">
    <source>
        <dbReference type="EMBL" id="CEG21076.1"/>
    </source>
</evidence>
<comment type="domain">
    <text evidence="6">Has three domains with a flexible linker between the domains II and III and assumes an 'L' shape. Domain III is highly mobile and contacts RuvB.</text>
</comment>
<dbReference type="NCBIfam" id="NF011194">
    <property type="entry name" value="PRK14600.1"/>
    <property type="match status" value="1"/>
</dbReference>
<dbReference type="SUPFAM" id="SSF46929">
    <property type="entry name" value="DNA helicase RuvA subunit, C-terminal domain"/>
    <property type="match status" value="1"/>
</dbReference>
<organism evidence="9 10">
    <name type="scientific">Anaplasma phagocytophilum</name>
    <name type="common">Ehrlichia phagocytophila</name>
    <dbReference type="NCBI Taxonomy" id="948"/>
    <lineage>
        <taxon>Bacteria</taxon>
        <taxon>Pseudomonadati</taxon>
        <taxon>Pseudomonadota</taxon>
        <taxon>Alphaproteobacteria</taxon>
        <taxon>Rickettsiales</taxon>
        <taxon>Anaplasmataceae</taxon>
        <taxon>Anaplasma</taxon>
        <taxon>phagocytophilum group</taxon>
    </lineage>
</organism>
<evidence type="ECO:0000256" key="6">
    <source>
        <dbReference type="HAMAP-Rule" id="MF_00031"/>
    </source>
</evidence>
<evidence type="ECO:0000256" key="3">
    <source>
        <dbReference type="ARBA" id="ARBA00023125"/>
    </source>
</evidence>
<comment type="subcellular location">
    <subcellularLocation>
        <location evidence="6">Cytoplasm</location>
    </subcellularLocation>
</comment>
<keyword evidence="9" id="KW-0547">Nucleotide-binding</keyword>
<sequence length="191" mass="21078">MIGTLSGIIEEVQDTSIILAVGGVGYIVHVSYRTLINCKRGDSIKLYIETYVNRDNVPQLYGFTDTEEQNCLKMLIKVSGINYRTALAILDRLTPDQLFSAIVNEDKAALKVGGVGAKLINRIFTELTPLVQKLEFNIMDKRGPSVEDSDALSALLSLGYEKTRVLNALEKVGVSHNLSDTVRFALKELSK</sequence>
<dbReference type="InterPro" id="IPR011114">
    <property type="entry name" value="RuvA_C"/>
</dbReference>
<dbReference type="RefSeq" id="WP_011450315.1">
    <property type="nucleotide sequence ID" value="NZ_CCXQ01000159.1"/>
</dbReference>
<keyword evidence="9" id="KW-0067">ATP-binding</keyword>
<evidence type="ECO:0000259" key="8">
    <source>
        <dbReference type="Pfam" id="PF07499"/>
    </source>
</evidence>
<dbReference type="Gene3D" id="2.40.50.140">
    <property type="entry name" value="Nucleic acid-binding proteins"/>
    <property type="match status" value="1"/>
</dbReference>
<dbReference type="GO" id="GO:0005737">
    <property type="term" value="C:cytoplasm"/>
    <property type="evidence" value="ECO:0007669"/>
    <property type="project" value="UniProtKB-SubCell"/>
</dbReference>
<dbReference type="Pfam" id="PF14520">
    <property type="entry name" value="HHH_5"/>
    <property type="match status" value="1"/>
</dbReference>
<comment type="caution">
    <text evidence="6">Lacks conserved residue(s) required for the propagation of feature annotation.</text>
</comment>
<feature type="domain" description="Holliday junction DNA helicase RuvA C-terminal" evidence="8">
    <location>
        <begin position="149"/>
        <end position="190"/>
    </location>
</feature>
<comment type="function">
    <text evidence="6">The RuvA-RuvB-RuvC complex processes Holliday junction (HJ) DNA during genetic recombination and DNA repair, while the RuvA-RuvB complex plays an important role in the rescue of blocked DNA replication forks via replication fork reversal (RFR). RuvA specifically binds to HJ cruciform DNA, conferring on it an open structure. The RuvB hexamer acts as an ATP-dependent pump, pulling dsDNA into and through the RuvAB complex. HJ branch migration allows RuvC to scan DNA until it finds its consensus sequence, where it cleaves and resolves the cruciform DNA.</text>
</comment>
<dbReference type="SUPFAM" id="SSF50249">
    <property type="entry name" value="Nucleic acid-binding proteins"/>
    <property type="match status" value="1"/>
</dbReference>
<evidence type="ECO:0000313" key="10">
    <source>
        <dbReference type="Proteomes" id="UP000055047"/>
    </source>
</evidence>
<dbReference type="InterPro" id="IPR012340">
    <property type="entry name" value="NA-bd_OB-fold"/>
</dbReference>